<gene>
    <name evidence="5" type="ORF">S03H2_28533</name>
</gene>
<evidence type="ECO:0000313" key="5">
    <source>
        <dbReference type="EMBL" id="GAH57424.1"/>
    </source>
</evidence>
<dbReference type="Gene3D" id="3.30.465.10">
    <property type="match status" value="1"/>
</dbReference>
<dbReference type="Gene3D" id="3.30.43.10">
    <property type="entry name" value="Uridine Diphospho-n-acetylenolpyruvylglucosamine Reductase, domain 2"/>
    <property type="match status" value="1"/>
</dbReference>
<proteinExistence type="predicted"/>
<comment type="caution">
    <text evidence="5">The sequence shown here is derived from an EMBL/GenBank/DDBJ whole genome shotgun (WGS) entry which is preliminary data.</text>
</comment>
<reference evidence="5" key="1">
    <citation type="journal article" date="2014" name="Front. Microbiol.">
        <title>High frequency of phylogenetically diverse reductive dehalogenase-homologous genes in deep subseafloor sedimentary metagenomes.</title>
        <authorList>
            <person name="Kawai M."/>
            <person name="Futagami T."/>
            <person name="Toyoda A."/>
            <person name="Takaki Y."/>
            <person name="Nishi S."/>
            <person name="Hori S."/>
            <person name="Arai W."/>
            <person name="Tsubouchi T."/>
            <person name="Morono Y."/>
            <person name="Uchiyama I."/>
            <person name="Ito T."/>
            <person name="Fujiyama A."/>
            <person name="Inagaki F."/>
            <person name="Takami H."/>
        </authorList>
    </citation>
    <scope>NUCLEOTIDE SEQUENCE</scope>
    <source>
        <strain evidence="5">Expedition CK06-06</strain>
    </source>
</reference>
<keyword evidence="1" id="KW-0285">Flavoprotein</keyword>
<dbReference type="InterPro" id="IPR016167">
    <property type="entry name" value="FAD-bd_PCMH_sub1"/>
</dbReference>
<name>X1HUC5_9ZZZZ</name>
<dbReference type="Pfam" id="PF03450">
    <property type="entry name" value="CO_deh_flav_C"/>
    <property type="match status" value="1"/>
</dbReference>
<dbReference type="SUPFAM" id="SSF55447">
    <property type="entry name" value="CO dehydrogenase flavoprotein C-terminal domain-like"/>
    <property type="match status" value="1"/>
</dbReference>
<evidence type="ECO:0000259" key="4">
    <source>
        <dbReference type="PROSITE" id="PS51387"/>
    </source>
</evidence>
<dbReference type="InterPro" id="IPR051312">
    <property type="entry name" value="Diverse_Substr_Oxidored"/>
</dbReference>
<dbReference type="GO" id="GO:0071949">
    <property type="term" value="F:FAD binding"/>
    <property type="evidence" value="ECO:0007669"/>
    <property type="project" value="InterPro"/>
</dbReference>
<dbReference type="AlphaFoldDB" id="X1HUC5"/>
<evidence type="ECO:0000256" key="2">
    <source>
        <dbReference type="ARBA" id="ARBA00022827"/>
    </source>
</evidence>
<protein>
    <recommendedName>
        <fullName evidence="4">FAD-binding PCMH-type domain-containing protein</fullName>
    </recommendedName>
</protein>
<dbReference type="PANTHER" id="PTHR42659:SF2">
    <property type="entry name" value="XANTHINE DEHYDROGENASE SUBUNIT C-RELATED"/>
    <property type="match status" value="1"/>
</dbReference>
<dbReference type="Gene3D" id="3.30.390.50">
    <property type="entry name" value="CO dehydrogenase flavoprotein, C-terminal domain"/>
    <property type="match status" value="1"/>
</dbReference>
<dbReference type="InterPro" id="IPR036318">
    <property type="entry name" value="FAD-bd_PCMH-like_sf"/>
</dbReference>
<dbReference type="EMBL" id="BARU01017191">
    <property type="protein sequence ID" value="GAH57424.1"/>
    <property type="molecule type" value="Genomic_DNA"/>
</dbReference>
<dbReference type="InterPro" id="IPR016169">
    <property type="entry name" value="FAD-bd_PCMH_sub2"/>
</dbReference>
<dbReference type="GO" id="GO:0016491">
    <property type="term" value="F:oxidoreductase activity"/>
    <property type="evidence" value="ECO:0007669"/>
    <property type="project" value="UniProtKB-KW"/>
</dbReference>
<evidence type="ECO:0000256" key="3">
    <source>
        <dbReference type="ARBA" id="ARBA00023002"/>
    </source>
</evidence>
<dbReference type="PANTHER" id="PTHR42659">
    <property type="entry name" value="XANTHINE DEHYDROGENASE SUBUNIT C-RELATED"/>
    <property type="match status" value="1"/>
</dbReference>
<dbReference type="Pfam" id="PF00941">
    <property type="entry name" value="FAD_binding_5"/>
    <property type="match status" value="1"/>
</dbReference>
<dbReference type="PROSITE" id="PS51387">
    <property type="entry name" value="FAD_PCMH"/>
    <property type="match status" value="1"/>
</dbReference>
<dbReference type="SUPFAM" id="SSF56176">
    <property type="entry name" value="FAD-binding/transporter-associated domain-like"/>
    <property type="match status" value="1"/>
</dbReference>
<dbReference type="InterPro" id="IPR036683">
    <property type="entry name" value="CO_DH_flav_C_dom_sf"/>
</dbReference>
<accession>X1HUC5</accession>
<dbReference type="InterPro" id="IPR005107">
    <property type="entry name" value="CO_DH_flav_C"/>
</dbReference>
<sequence>MTQPLKPFGYFEPTTIEEAAQILSKYGTKAKVLAGGIDLVARMRRRLIQPQYVVSILNIPGLDYIQSDEAGLRFGALTTIRSIEFSPIIERDYAVLHEAASQIASVQVKTMGTAVGNLCVATPASDIASALYALAARLRITGSASEKIIPIEDFFVGVNKSVLEPGEIVTEVILPSPTLQTGGAFFKLVRTAADIAKVNVAVSLTVTDNRCGEARIALGSVAPTVIRATRAEEALKGSTLEPKVVEQAAQLAAQEAKPIADLRSTIEYRRGMVRVLVRRAVEK</sequence>
<keyword evidence="2" id="KW-0274">FAD</keyword>
<organism evidence="5">
    <name type="scientific">marine sediment metagenome</name>
    <dbReference type="NCBI Taxonomy" id="412755"/>
    <lineage>
        <taxon>unclassified sequences</taxon>
        <taxon>metagenomes</taxon>
        <taxon>ecological metagenomes</taxon>
    </lineage>
</organism>
<dbReference type="InterPro" id="IPR016166">
    <property type="entry name" value="FAD-bd_PCMH"/>
</dbReference>
<feature type="domain" description="FAD-binding PCMH-type" evidence="4">
    <location>
        <begin position="3"/>
        <end position="179"/>
    </location>
</feature>
<dbReference type="SMART" id="SM01092">
    <property type="entry name" value="CO_deh_flav_C"/>
    <property type="match status" value="1"/>
</dbReference>
<keyword evidence="3" id="KW-0560">Oxidoreductase</keyword>
<evidence type="ECO:0000256" key="1">
    <source>
        <dbReference type="ARBA" id="ARBA00022630"/>
    </source>
</evidence>
<feature type="non-terminal residue" evidence="5">
    <location>
        <position position="283"/>
    </location>
</feature>
<dbReference type="InterPro" id="IPR002346">
    <property type="entry name" value="Mopterin_DH_FAD-bd"/>
</dbReference>